<reference evidence="1 2" key="1">
    <citation type="submission" date="2017-09" db="EMBL/GenBank/DDBJ databases">
        <title>Depth-based differentiation of microbial function through sediment-hosted aquifers and enrichment of novel symbionts in the deep terrestrial subsurface.</title>
        <authorList>
            <person name="Probst A.J."/>
            <person name="Ladd B."/>
            <person name="Jarett J.K."/>
            <person name="Geller-Mcgrath D.E."/>
            <person name="Sieber C.M."/>
            <person name="Emerson J.B."/>
            <person name="Anantharaman K."/>
            <person name="Thomas B.C."/>
            <person name="Malmstrom R."/>
            <person name="Stieglmeier M."/>
            <person name="Klingl A."/>
            <person name="Woyke T."/>
            <person name="Ryan C.M."/>
            <person name="Banfield J.F."/>
        </authorList>
    </citation>
    <scope>NUCLEOTIDE SEQUENCE [LARGE SCALE GENOMIC DNA]</scope>
    <source>
        <strain evidence="1">CG11_big_fil_rev_8_21_14_0_20_39_34</strain>
    </source>
</reference>
<organism evidence="1 2">
    <name type="scientific">Candidatus Magasanikbacteria bacterium CG11_big_fil_rev_8_21_14_0_20_39_34</name>
    <dbReference type="NCBI Taxonomy" id="1974653"/>
    <lineage>
        <taxon>Bacteria</taxon>
        <taxon>Candidatus Magasanikiibacteriota</taxon>
    </lineage>
</organism>
<dbReference type="EMBL" id="PCWN01000009">
    <property type="protein sequence ID" value="PIR03756.1"/>
    <property type="molecule type" value="Genomic_DNA"/>
</dbReference>
<comment type="caution">
    <text evidence="1">The sequence shown here is derived from an EMBL/GenBank/DDBJ whole genome shotgun (WGS) entry which is preliminary data.</text>
</comment>
<sequence>MTQVSWQAKYLFSLLVCTMITLCVIALFTMLPGVAKADQCPSLGIGDLVSPSGASAVYLLGPGNKMYYFANPDIFSTWYKDFSSVKKVPANCLDTKGIGGPVPFRAGSRLVKRLNSPYVYAVLPGGQLERIENEDSAKKFYGQNWGQLVRDIADEAWTGYTVTERKLTDFHEGQVVRFQGKVYVVKDGSLHPVTGQLSLNIEKDVRDVNEADLEKLKVEEEVSEDAVVGTPVEQPAQADPYPQCNTNYVCVNNPGYGQQTYGKADDIPAGVSFLSCGECTYNSVTPAPAQ</sequence>
<accession>A0A2H0N6N0</accession>
<protein>
    <submittedName>
        <fullName evidence="1">Uncharacterized protein</fullName>
    </submittedName>
</protein>
<evidence type="ECO:0000313" key="1">
    <source>
        <dbReference type="EMBL" id="PIR03756.1"/>
    </source>
</evidence>
<gene>
    <name evidence="1" type="ORF">COV59_04795</name>
</gene>
<feature type="non-terminal residue" evidence="1">
    <location>
        <position position="290"/>
    </location>
</feature>
<proteinExistence type="predicted"/>
<name>A0A2H0N6N0_9BACT</name>
<dbReference type="Proteomes" id="UP000229600">
    <property type="component" value="Unassembled WGS sequence"/>
</dbReference>
<evidence type="ECO:0000313" key="2">
    <source>
        <dbReference type="Proteomes" id="UP000229600"/>
    </source>
</evidence>
<dbReference type="AlphaFoldDB" id="A0A2H0N6N0"/>